<dbReference type="PANTHER" id="PTHR48090">
    <property type="entry name" value="UNDECAPRENYL-PHOSPHATE 4-DEOXY-4-FORMAMIDO-L-ARABINOSE TRANSFERASE-RELATED"/>
    <property type="match status" value="1"/>
</dbReference>
<dbReference type="Proteomes" id="UP000663505">
    <property type="component" value="Chromosome"/>
</dbReference>
<sequence length="225" mass="24662">MIPALNEENSIASVVRDVKTALPTASVLVVDDGSTDNTAENAAKAGALLLRLPFNLGIGGAVQSGYLFAMRNGYDVAVQIDGDGQHDPVFIPDMLTRLDSFDLVIGSRFMSNVGFRSTAMRRIGIGILSGLLKALTGQRFTDPTSGFRVANRRVIEHCAANYSQDFPEVESLLHLRREGLSIIESPVVMRQRSYGRSSINWTKSLWYMMKVSLSLCIGLARRRVP</sequence>
<accession>A0A9X7W3D8</accession>
<dbReference type="InterPro" id="IPR029044">
    <property type="entry name" value="Nucleotide-diphossugar_trans"/>
</dbReference>
<name>A0A9X7W3D8_9BACL</name>
<dbReference type="Gene3D" id="3.90.550.10">
    <property type="entry name" value="Spore Coat Polysaccharide Biosynthesis Protein SpsA, Chain A"/>
    <property type="match status" value="1"/>
</dbReference>
<proteinExistence type="predicted"/>
<evidence type="ECO:0000313" key="3">
    <source>
        <dbReference type="Proteomes" id="UP000663505"/>
    </source>
</evidence>
<dbReference type="InterPro" id="IPR001173">
    <property type="entry name" value="Glyco_trans_2-like"/>
</dbReference>
<dbReference type="Pfam" id="PF00535">
    <property type="entry name" value="Glycos_transf_2"/>
    <property type="match status" value="1"/>
</dbReference>
<dbReference type="InterPro" id="IPR050256">
    <property type="entry name" value="Glycosyltransferase_2"/>
</dbReference>
<dbReference type="SUPFAM" id="SSF53448">
    <property type="entry name" value="Nucleotide-diphospho-sugar transferases"/>
    <property type="match status" value="1"/>
</dbReference>
<protein>
    <submittedName>
        <fullName evidence="2">Glycosyltransferase family 2 protein</fullName>
    </submittedName>
</protein>
<keyword evidence="3" id="KW-1185">Reference proteome</keyword>
<evidence type="ECO:0000313" key="2">
    <source>
        <dbReference type="EMBL" id="QSO49589.1"/>
    </source>
</evidence>
<dbReference type="CDD" id="cd04179">
    <property type="entry name" value="DPM_DPG-synthase_like"/>
    <property type="match status" value="1"/>
</dbReference>
<dbReference type="PANTHER" id="PTHR48090:SF7">
    <property type="entry name" value="RFBJ PROTEIN"/>
    <property type="match status" value="1"/>
</dbReference>
<feature type="domain" description="Glycosyltransferase 2-like" evidence="1">
    <location>
        <begin position="2"/>
        <end position="156"/>
    </location>
</feature>
<dbReference type="AlphaFoldDB" id="A0A9X7W3D8"/>
<gene>
    <name evidence="2" type="ORF">JZ786_00340</name>
</gene>
<reference evidence="2 3" key="1">
    <citation type="submission" date="2021-02" db="EMBL/GenBank/DDBJ databases">
        <title>Alicyclobacillus curvatus sp. nov. and Alicyclobacillus mengziensis sp. nov., two acidophilic bacteria isolated from acid mine drainage.</title>
        <authorList>
            <person name="Huang Y."/>
        </authorList>
    </citation>
    <scope>NUCLEOTIDE SEQUENCE [LARGE SCALE GENOMIC DNA]</scope>
    <source>
        <strain evidence="2 3">S30H14</strain>
    </source>
</reference>
<dbReference type="KEGG" id="afx:JZ786_00340"/>
<organism evidence="2 3">
    <name type="scientific">Alicyclobacillus mengziensis</name>
    <dbReference type="NCBI Taxonomy" id="2931921"/>
    <lineage>
        <taxon>Bacteria</taxon>
        <taxon>Bacillati</taxon>
        <taxon>Bacillota</taxon>
        <taxon>Bacilli</taxon>
        <taxon>Bacillales</taxon>
        <taxon>Alicyclobacillaceae</taxon>
        <taxon>Alicyclobacillus</taxon>
    </lineage>
</organism>
<dbReference type="EMBL" id="CP071182">
    <property type="protein sequence ID" value="QSO49589.1"/>
    <property type="molecule type" value="Genomic_DNA"/>
</dbReference>
<evidence type="ECO:0000259" key="1">
    <source>
        <dbReference type="Pfam" id="PF00535"/>
    </source>
</evidence>